<evidence type="ECO:0000256" key="1">
    <source>
        <dbReference type="SAM" id="Phobius"/>
    </source>
</evidence>
<comment type="caution">
    <text evidence="2">The sequence shown here is derived from an EMBL/GenBank/DDBJ whole genome shotgun (WGS) entry which is preliminary data.</text>
</comment>
<gene>
    <name evidence="2" type="ORF">ACFFNX_26155</name>
</gene>
<keyword evidence="1" id="KW-1133">Transmembrane helix</keyword>
<evidence type="ECO:0000313" key="2">
    <source>
        <dbReference type="EMBL" id="MFB9835669.1"/>
    </source>
</evidence>
<reference evidence="2 3" key="1">
    <citation type="submission" date="2024-09" db="EMBL/GenBank/DDBJ databases">
        <authorList>
            <person name="Sun Q."/>
            <person name="Mori K."/>
        </authorList>
    </citation>
    <scope>NUCLEOTIDE SEQUENCE [LARGE SCALE GENOMIC DNA]</scope>
    <source>
        <strain evidence="2 3">TBRC 0563</strain>
    </source>
</reference>
<feature type="transmembrane region" description="Helical" evidence="1">
    <location>
        <begin position="21"/>
        <end position="38"/>
    </location>
</feature>
<dbReference type="EMBL" id="JBHLZP010000218">
    <property type="protein sequence ID" value="MFB9835669.1"/>
    <property type="molecule type" value="Genomic_DNA"/>
</dbReference>
<keyword evidence="1" id="KW-0472">Membrane</keyword>
<organism evidence="2 3">
    <name type="scientific">Actinoallomurus acaciae</name>
    <dbReference type="NCBI Taxonomy" id="502577"/>
    <lineage>
        <taxon>Bacteria</taxon>
        <taxon>Bacillati</taxon>
        <taxon>Actinomycetota</taxon>
        <taxon>Actinomycetes</taxon>
        <taxon>Streptosporangiales</taxon>
        <taxon>Thermomonosporaceae</taxon>
        <taxon>Actinoallomurus</taxon>
    </lineage>
</organism>
<protein>
    <recommendedName>
        <fullName evidence="4">PH domain-containing protein</fullName>
    </recommendedName>
</protein>
<feature type="transmembrane region" description="Helical" evidence="1">
    <location>
        <begin position="44"/>
        <end position="62"/>
    </location>
</feature>
<keyword evidence="3" id="KW-1185">Reference proteome</keyword>
<proteinExistence type="predicted"/>
<evidence type="ECO:0008006" key="4">
    <source>
        <dbReference type="Google" id="ProtNLM"/>
    </source>
</evidence>
<name>A0ABV5YNK4_9ACTN</name>
<sequence length="177" mass="18503">MTFPPSSPPGPYVVRERSSRWILELPVAVVFGAGWYLFSTRVVHASALFALAGLCLVGYGVFRTIRPAPTLEAGPDGFRLGKVSVPWTSIRAVVIVLPTGRTGPSPAVEVGLRLHHGAPLPAGMDSVVYDPGDSNAMQASRSFGAGRVDPEPLAAAVVAYGRVAVVESAAGAERRIG</sequence>
<evidence type="ECO:0000313" key="3">
    <source>
        <dbReference type="Proteomes" id="UP001589627"/>
    </source>
</evidence>
<accession>A0ABV5YNK4</accession>
<keyword evidence="1" id="KW-0812">Transmembrane</keyword>
<dbReference type="Proteomes" id="UP001589627">
    <property type="component" value="Unassembled WGS sequence"/>
</dbReference>
<dbReference type="RefSeq" id="WP_378207629.1">
    <property type="nucleotide sequence ID" value="NZ_JBHLZP010000218.1"/>
</dbReference>